<dbReference type="EMBL" id="JAEINH010000008">
    <property type="protein sequence ID" value="MBI9115539.1"/>
    <property type="molecule type" value="Genomic_DNA"/>
</dbReference>
<dbReference type="SUPFAM" id="SSF75420">
    <property type="entry name" value="YhbC-like, N-terminal domain"/>
    <property type="match status" value="1"/>
</dbReference>
<dbReference type="AlphaFoldDB" id="A0A934IEM4"/>
<proteinExistence type="inferred from homology"/>
<dbReference type="Gene3D" id="3.30.300.70">
    <property type="entry name" value="RimP-like superfamily, N-terminal"/>
    <property type="match status" value="1"/>
</dbReference>
<dbReference type="InterPro" id="IPR028989">
    <property type="entry name" value="RimP_N"/>
</dbReference>
<reference evidence="5" key="1">
    <citation type="submission" date="2020-12" db="EMBL/GenBank/DDBJ databases">
        <title>Sanguibacter suaedae sp. nov., isolated from Suaeda aralocaspica.</title>
        <authorList>
            <person name="Ma Q."/>
        </authorList>
    </citation>
    <scope>NUCLEOTIDE SEQUENCE</scope>
    <source>
        <strain evidence="5">YZGR15</strain>
    </source>
</reference>
<dbReference type="HAMAP" id="MF_01077">
    <property type="entry name" value="RimP"/>
    <property type="match status" value="1"/>
</dbReference>
<dbReference type="PANTHER" id="PTHR33867">
    <property type="entry name" value="RIBOSOME MATURATION FACTOR RIMP"/>
    <property type="match status" value="1"/>
</dbReference>
<protein>
    <recommendedName>
        <fullName evidence="3">Ribosome maturation factor RimP</fullName>
    </recommendedName>
</protein>
<organism evidence="5 6">
    <name type="scientific">Sanguibacter suaedae</name>
    <dbReference type="NCBI Taxonomy" id="2795737"/>
    <lineage>
        <taxon>Bacteria</taxon>
        <taxon>Bacillati</taxon>
        <taxon>Actinomycetota</taxon>
        <taxon>Actinomycetes</taxon>
        <taxon>Micrococcales</taxon>
        <taxon>Sanguibacteraceae</taxon>
        <taxon>Sanguibacter</taxon>
    </lineage>
</organism>
<evidence type="ECO:0000256" key="1">
    <source>
        <dbReference type="ARBA" id="ARBA00022490"/>
    </source>
</evidence>
<dbReference type="RefSeq" id="WP_198734100.1">
    <property type="nucleotide sequence ID" value="NZ_JAEINH010000008.1"/>
</dbReference>
<dbReference type="Proteomes" id="UP000602087">
    <property type="component" value="Unassembled WGS sequence"/>
</dbReference>
<feature type="domain" description="Ribosome maturation factor RimP N-terminal" evidence="4">
    <location>
        <begin position="13"/>
        <end position="87"/>
    </location>
</feature>
<comment type="function">
    <text evidence="3">Required for maturation of 30S ribosomal subunits.</text>
</comment>
<evidence type="ECO:0000313" key="5">
    <source>
        <dbReference type="EMBL" id="MBI9115539.1"/>
    </source>
</evidence>
<dbReference type="GO" id="GO:0005829">
    <property type="term" value="C:cytosol"/>
    <property type="evidence" value="ECO:0007669"/>
    <property type="project" value="TreeGrafter"/>
</dbReference>
<keyword evidence="1 3" id="KW-0963">Cytoplasm</keyword>
<accession>A0A934IEM4</accession>
<name>A0A934IEM4_9MICO</name>
<comment type="subcellular location">
    <subcellularLocation>
        <location evidence="3">Cytoplasm</location>
    </subcellularLocation>
</comment>
<comment type="similarity">
    <text evidence="3">Belongs to the RimP family.</text>
</comment>
<evidence type="ECO:0000259" key="4">
    <source>
        <dbReference type="Pfam" id="PF02576"/>
    </source>
</evidence>
<dbReference type="GO" id="GO:0006412">
    <property type="term" value="P:translation"/>
    <property type="evidence" value="ECO:0007669"/>
    <property type="project" value="TreeGrafter"/>
</dbReference>
<dbReference type="PANTHER" id="PTHR33867:SF1">
    <property type="entry name" value="RIBOSOME MATURATION FACTOR RIMP"/>
    <property type="match status" value="1"/>
</dbReference>
<evidence type="ECO:0000313" key="6">
    <source>
        <dbReference type="Proteomes" id="UP000602087"/>
    </source>
</evidence>
<keyword evidence="6" id="KW-1185">Reference proteome</keyword>
<keyword evidence="2 3" id="KW-0690">Ribosome biogenesis</keyword>
<dbReference type="InterPro" id="IPR003728">
    <property type="entry name" value="Ribosome_maturation_RimP"/>
</dbReference>
<sequence length="177" mass="18570">MAATTAEQVADAVRPCVERAGLVLDDVKVARAGARSVVRVVVDLNEDATGAVGLEQVAEVSRLVSDTLDEQGTVAGAYTLEVSSPGTGRPLTELRHFKRARTRMVVVELREGGTYTGRLTGVVGDDLVFDEGGRTLALGDVVRGTVEVELKRAASLDDDAFVDVDEPGTSGRTDGEG</sequence>
<dbReference type="GO" id="GO:0000028">
    <property type="term" value="P:ribosomal small subunit assembly"/>
    <property type="evidence" value="ECO:0007669"/>
    <property type="project" value="TreeGrafter"/>
</dbReference>
<dbReference type="Pfam" id="PF02576">
    <property type="entry name" value="RimP_N"/>
    <property type="match status" value="1"/>
</dbReference>
<evidence type="ECO:0000256" key="2">
    <source>
        <dbReference type="ARBA" id="ARBA00022517"/>
    </source>
</evidence>
<evidence type="ECO:0000256" key="3">
    <source>
        <dbReference type="HAMAP-Rule" id="MF_01077"/>
    </source>
</evidence>
<gene>
    <name evidence="3" type="primary">rimP</name>
    <name evidence="5" type="ORF">JAV76_11000</name>
</gene>
<comment type="caution">
    <text evidence="5">The sequence shown here is derived from an EMBL/GenBank/DDBJ whole genome shotgun (WGS) entry which is preliminary data.</text>
</comment>
<dbReference type="InterPro" id="IPR035956">
    <property type="entry name" value="RimP_N_sf"/>
</dbReference>